<evidence type="ECO:0000256" key="2">
    <source>
        <dbReference type="SAM" id="MobiDB-lite"/>
    </source>
</evidence>
<feature type="region of interest" description="Disordered" evidence="2">
    <location>
        <begin position="407"/>
        <end position="471"/>
    </location>
</feature>
<dbReference type="AlphaFoldDB" id="A0A024GEW9"/>
<evidence type="ECO:0000313" key="4">
    <source>
        <dbReference type="Proteomes" id="UP000053237"/>
    </source>
</evidence>
<organism evidence="3 4">
    <name type="scientific">Albugo candida</name>
    <dbReference type="NCBI Taxonomy" id="65357"/>
    <lineage>
        <taxon>Eukaryota</taxon>
        <taxon>Sar</taxon>
        <taxon>Stramenopiles</taxon>
        <taxon>Oomycota</taxon>
        <taxon>Peronosporomycetes</taxon>
        <taxon>Albuginales</taxon>
        <taxon>Albuginaceae</taxon>
        <taxon>Albugo</taxon>
    </lineage>
</organism>
<feature type="compositionally biased region" description="Polar residues" evidence="2">
    <location>
        <begin position="424"/>
        <end position="435"/>
    </location>
</feature>
<evidence type="ECO:0000256" key="1">
    <source>
        <dbReference type="SAM" id="Coils"/>
    </source>
</evidence>
<dbReference type="Proteomes" id="UP000053237">
    <property type="component" value="Unassembled WGS sequence"/>
</dbReference>
<protein>
    <submittedName>
        <fullName evidence="3">Uncharacterized protein</fullName>
    </submittedName>
</protein>
<keyword evidence="1" id="KW-0175">Coiled coil</keyword>
<accession>A0A024GEW9</accession>
<name>A0A024GEW9_9STRA</name>
<sequence length="489" mass="56087">MTIPTMELPTQLELSNQNTSCANKLQLLDNKTSTLPVNGRKMSEKESFCCAEYRTRPIRSIPRKEPKEKRTDRRRLHYGEKMTAKSNKMEVKGRFTIIDLSPESPEQVTMRKHIHTSDYEEETKNASELSQFSKRRDNPTFQHESSLPVSTLNGNAYSTVCAEKSPSSRSGRQFYRESDRQNAASMSIRQSGVWENASINSRRPLMRRKEASSRSGKYTLDSYASTAESSEFQCPPMEETCPPSSQEISGACLPNVAFVDTHLDHLQAECIDMKRVLESMISANAECLNRLGLRPLSRPSKTISRQNIPLVSRLAQGYDWRLEHENLRLAHNVLQAKYEKTKFTKQQLTRRVETLENYLQEESIRREALEIQLQCLQKETGNMEQFVPFHDSGTTVTHSEECECDNRNGIPEHNETINYDPGELSSSGYEHTQSLRCFPTTRRDKYTDTSESELDSHRRSRLISNESTRRCSKETIGGNTNYCSNQINH</sequence>
<keyword evidence="4" id="KW-1185">Reference proteome</keyword>
<feature type="compositionally biased region" description="Basic and acidic residues" evidence="2">
    <location>
        <begin position="116"/>
        <end position="125"/>
    </location>
</feature>
<feature type="region of interest" description="Disordered" evidence="2">
    <location>
        <begin position="162"/>
        <end position="189"/>
    </location>
</feature>
<comment type="caution">
    <text evidence="3">The sequence shown here is derived from an EMBL/GenBank/DDBJ whole genome shotgun (WGS) entry which is preliminary data.</text>
</comment>
<evidence type="ECO:0000313" key="3">
    <source>
        <dbReference type="EMBL" id="CCI44877.1"/>
    </source>
</evidence>
<feature type="coiled-coil region" evidence="1">
    <location>
        <begin position="345"/>
        <end position="379"/>
    </location>
</feature>
<feature type="region of interest" description="Disordered" evidence="2">
    <location>
        <begin position="116"/>
        <end position="149"/>
    </location>
</feature>
<dbReference type="EMBL" id="CAIX01000081">
    <property type="protein sequence ID" value="CCI44877.1"/>
    <property type="molecule type" value="Genomic_DNA"/>
</dbReference>
<dbReference type="InParanoid" id="A0A024GEW9"/>
<reference evidence="3 4" key="1">
    <citation type="submission" date="2012-05" db="EMBL/GenBank/DDBJ databases">
        <title>Recombination and specialization in a pathogen metapopulation.</title>
        <authorList>
            <person name="Gardiner A."/>
            <person name="Kemen E."/>
            <person name="Schultz-Larsen T."/>
            <person name="MacLean D."/>
            <person name="Van Oosterhout C."/>
            <person name="Jones J.D.G."/>
        </authorList>
    </citation>
    <scope>NUCLEOTIDE SEQUENCE [LARGE SCALE GENOMIC DNA]</scope>
    <source>
        <strain evidence="3 4">Ac Nc2</strain>
    </source>
</reference>
<proteinExistence type="predicted"/>
<feature type="compositionally biased region" description="Polar residues" evidence="2">
    <location>
        <begin position="139"/>
        <end position="149"/>
    </location>
</feature>
<gene>
    <name evidence="3" type="ORF">BN9_057010</name>
</gene>
<dbReference type="OrthoDB" id="113794at2759"/>